<evidence type="ECO:0000256" key="1">
    <source>
        <dbReference type="SAM" id="Phobius"/>
    </source>
</evidence>
<feature type="transmembrane region" description="Helical" evidence="1">
    <location>
        <begin position="46"/>
        <end position="68"/>
    </location>
</feature>
<reference evidence="2 3" key="1">
    <citation type="submission" date="2024-12" db="EMBL/GenBank/DDBJ databases">
        <title>The unique morphological basis and parallel evolutionary history of personate flowers in Penstemon.</title>
        <authorList>
            <person name="Depatie T.H."/>
            <person name="Wessinger C.A."/>
        </authorList>
    </citation>
    <scope>NUCLEOTIDE SEQUENCE [LARGE SCALE GENOMIC DNA]</scope>
    <source>
        <strain evidence="2">WTNN_2</strain>
        <tissue evidence="2">Leaf</tissue>
    </source>
</reference>
<evidence type="ECO:0000313" key="3">
    <source>
        <dbReference type="Proteomes" id="UP001634393"/>
    </source>
</evidence>
<dbReference type="Proteomes" id="UP001634393">
    <property type="component" value="Unassembled WGS sequence"/>
</dbReference>
<proteinExistence type="predicted"/>
<keyword evidence="1" id="KW-0472">Membrane</keyword>
<gene>
    <name evidence="2" type="ORF">ACJIZ3_017142</name>
</gene>
<keyword evidence="1" id="KW-0812">Transmembrane</keyword>
<dbReference type="EMBL" id="JBJXBP010000005">
    <property type="protein sequence ID" value="KAL3828340.1"/>
    <property type="molecule type" value="Genomic_DNA"/>
</dbReference>
<name>A0ABD3SVH7_9LAMI</name>
<keyword evidence="1" id="KW-1133">Transmembrane helix</keyword>
<feature type="transmembrane region" description="Helical" evidence="1">
    <location>
        <begin position="16"/>
        <end position="34"/>
    </location>
</feature>
<sequence>MHHHHVPPQPTITTPYNTNLIFYYDVLGLVYSRIMEMKPIIVDPALLCRTCLHILLGTFSMFLCWLLNLGGLSYNRESKILCNPVSSIVPPFFPRLQTASLSLCFPPHDQQLLLRSPGKPVPGGWCLGESSKDDKCIVWGSLSG</sequence>
<organism evidence="2 3">
    <name type="scientific">Penstemon smallii</name>
    <dbReference type="NCBI Taxonomy" id="265156"/>
    <lineage>
        <taxon>Eukaryota</taxon>
        <taxon>Viridiplantae</taxon>
        <taxon>Streptophyta</taxon>
        <taxon>Embryophyta</taxon>
        <taxon>Tracheophyta</taxon>
        <taxon>Spermatophyta</taxon>
        <taxon>Magnoliopsida</taxon>
        <taxon>eudicotyledons</taxon>
        <taxon>Gunneridae</taxon>
        <taxon>Pentapetalae</taxon>
        <taxon>asterids</taxon>
        <taxon>lamiids</taxon>
        <taxon>Lamiales</taxon>
        <taxon>Plantaginaceae</taxon>
        <taxon>Cheloneae</taxon>
        <taxon>Penstemon</taxon>
    </lineage>
</organism>
<evidence type="ECO:0000313" key="2">
    <source>
        <dbReference type="EMBL" id="KAL3828340.1"/>
    </source>
</evidence>
<protein>
    <submittedName>
        <fullName evidence="2">Uncharacterized protein</fullName>
    </submittedName>
</protein>
<keyword evidence="3" id="KW-1185">Reference proteome</keyword>
<accession>A0ABD3SVH7</accession>
<comment type="caution">
    <text evidence="2">The sequence shown here is derived from an EMBL/GenBank/DDBJ whole genome shotgun (WGS) entry which is preliminary data.</text>
</comment>
<dbReference type="AlphaFoldDB" id="A0ABD3SVH7"/>